<proteinExistence type="inferred from homology"/>
<comment type="subcellular location">
    <subcellularLocation>
        <location evidence="1">Endoplasmic reticulum membrane</location>
        <topology evidence="1">Peripheral membrane protein</topology>
    </subcellularLocation>
    <subcellularLocation>
        <location evidence="2">Preautophagosomal structure membrane</location>
        <topology evidence="2">Peripheral membrane protein</topology>
    </subcellularLocation>
</comment>
<dbReference type="GO" id="GO:0043495">
    <property type="term" value="F:protein-membrane adaptor activity"/>
    <property type="evidence" value="ECO:0007669"/>
    <property type="project" value="TreeGrafter"/>
</dbReference>
<dbReference type="GO" id="GO:0000045">
    <property type="term" value="P:autophagosome assembly"/>
    <property type="evidence" value="ECO:0007669"/>
    <property type="project" value="TreeGrafter"/>
</dbReference>
<dbReference type="GO" id="GO:0032266">
    <property type="term" value="F:phosphatidylinositol-3-phosphate binding"/>
    <property type="evidence" value="ECO:0007669"/>
    <property type="project" value="TreeGrafter"/>
</dbReference>
<accession>A0A8I2YTA0</accession>
<evidence type="ECO:0000256" key="11">
    <source>
        <dbReference type="ARBA" id="ARBA00024615"/>
    </source>
</evidence>
<comment type="catalytic activity">
    <reaction evidence="12">
        <text>a 1,2-diacyl-sn-glycero-3-phosphocholine(in) = a 1,2-diacyl-sn-glycero-3-phosphocholine(out)</text>
        <dbReference type="Rhea" id="RHEA:38571"/>
        <dbReference type="ChEBI" id="CHEBI:57643"/>
    </reaction>
</comment>
<dbReference type="GO" id="GO:0061723">
    <property type="term" value="P:glycophagy"/>
    <property type="evidence" value="ECO:0007669"/>
    <property type="project" value="TreeGrafter"/>
</dbReference>
<dbReference type="PANTHER" id="PTHR13190">
    <property type="entry name" value="AUTOPHAGY-RELATED 2, ISOFORM A"/>
    <property type="match status" value="1"/>
</dbReference>
<comment type="catalytic activity">
    <reaction evidence="11">
        <text>a 1,2-diacyl-sn-glycero-3-phosphoethanolamine(in) = a 1,2-diacyl-sn-glycero-3-phosphoethanolamine(out)</text>
        <dbReference type="Rhea" id="RHEA:38895"/>
        <dbReference type="ChEBI" id="CHEBI:64612"/>
    </reaction>
</comment>
<evidence type="ECO:0000256" key="12">
    <source>
        <dbReference type="ARBA" id="ARBA00024631"/>
    </source>
</evidence>
<organism evidence="14 15">
    <name type="scientific">Boletus reticuloceps</name>
    <dbReference type="NCBI Taxonomy" id="495285"/>
    <lineage>
        <taxon>Eukaryota</taxon>
        <taxon>Fungi</taxon>
        <taxon>Dikarya</taxon>
        <taxon>Basidiomycota</taxon>
        <taxon>Agaricomycotina</taxon>
        <taxon>Agaricomycetes</taxon>
        <taxon>Agaricomycetidae</taxon>
        <taxon>Boletales</taxon>
        <taxon>Boletineae</taxon>
        <taxon>Boletaceae</taxon>
        <taxon>Boletoideae</taxon>
        <taxon>Boletus</taxon>
    </lineage>
</organism>
<evidence type="ECO:0000256" key="6">
    <source>
        <dbReference type="ARBA" id="ARBA00022824"/>
    </source>
</evidence>
<sequence length="1307" mass="144719">MAFKDNLLLHFFENIASAAIFTPRKATDMKGSQVLRQQSLGELNEDDVDVEKDIPIQRISPRAREREEERKRLEALVLEDLNLDMDYQRPGAPRLKSSRQQTILLDGRQKTVPSEPGFSLRLTCPMIRVEMRGPPPPSCLPRSGCMLFDLRGLIVSNDLPSTKSSLRFAEGSRSSPPRSSDNVSNVFLNICLQEILAAYSLVGDNVAHTILTLGFLPTREIGPDTSTLLATETAPETSPLSVVLRRPDIAEKSTSNPSNKLSITVDIPLMNLVLDKGLFDGLQCWADDVAQLIGRSFSTPDSGTETTLSRNPSLIGSRYFTQSRRSGTHSTDESVVHKSGSQNTSETVIKLIVPRDDESRHARPLDISALDVDALIELKPEGKDESVVTAGITDLRIADTSSEGGYVFLVQSPPRSFSSAPRPSVKSRITSLVVPETTAKESRIKLSLWGFTVHPPLDSSLGKDLAVFVKAPPGVFESVVPSECTRLTVGVVDVSVHLRTLGHPGGAVLHLGEAEFSTELVGDSSESAFKLWVSSSHFFLVDSIQDALESTGKTQIPNGLSVEFWKNSGYALIAEISHSQLMYRADNSVLPPITSVVVERVGLRICLCADTISALTSLITSMTRSSSDNADTSLSRSTSRTPTTIISNRKHDMTASLDEHAFRLIPEVGSTADMISDDLPANQDYLDASFGTAAGLRELRDDDLEDFDIEEQTGHSTPVMGQLGIVSNVGGETVRILKPFSFVEHYFNTISPDTAQDPDSDTTLRIRIHNSDIVLLLHDGFDWPRTRKIIEKEVKEMRKKLARIRQLVATGQSQEPLDEATSTTLFNSFHIGLQQDLESMDPDTLIAAIDEELDDSAETGTESSWQALHPASPGRAQTVSTRVYGKRLTRSKGPSIEIRLEGLNAEIDSYHPGETLVSRTLILVRDLEILDHIKTSTWKKFLTDMRSDSRGNVRETDSNMVRVELLSVRPSPSHPAEEARLRAKILPLRLYVDQDALDFFKKFFAFQDPDSPSTPEDGKKKEEIYFQHAEVFPVDIKLDYKPRRVDYRALRDGRTIELMNFFHFDGAEMTLRHLTLHGITGWPRFFDTLNDLWTPDVKATQLVDVISGSISDSVCSQCRIRCRRPRLAPHCTIQERRTHSPWGTKRYQGICPVHRHGGYQAWCSLATGTQVILEQAENVLGGQFENSVTAEALQIPYENEYADGSDEELISRYAAQPAGLKEGVQTAYHSLQRNLLSAAQTILAVPMEIYERSGEEGAVRAVVRAVPIAVLKPMIGASEAVSKTLMGLHNTLDPNVRLENEAKYKHR</sequence>
<protein>
    <recommendedName>
        <fullName evidence="4">Autophagy-related protein 2</fullName>
    </recommendedName>
</protein>
<evidence type="ECO:0000256" key="5">
    <source>
        <dbReference type="ARBA" id="ARBA00022448"/>
    </source>
</evidence>
<evidence type="ECO:0000256" key="3">
    <source>
        <dbReference type="ARBA" id="ARBA00009714"/>
    </source>
</evidence>
<evidence type="ECO:0000256" key="13">
    <source>
        <dbReference type="SAM" id="MobiDB-lite"/>
    </source>
</evidence>
<name>A0A8I2YTA0_9AGAM</name>
<evidence type="ECO:0000256" key="7">
    <source>
        <dbReference type="ARBA" id="ARBA00023006"/>
    </source>
</evidence>
<keyword evidence="9" id="KW-0472">Membrane</keyword>
<dbReference type="GO" id="GO:0000422">
    <property type="term" value="P:autophagy of mitochondrion"/>
    <property type="evidence" value="ECO:0007669"/>
    <property type="project" value="TreeGrafter"/>
</dbReference>
<dbReference type="GO" id="GO:0061908">
    <property type="term" value="C:phagophore"/>
    <property type="evidence" value="ECO:0007669"/>
    <property type="project" value="TreeGrafter"/>
</dbReference>
<keyword evidence="5" id="KW-0813">Transport</keyword>
<dbReference type="Proteomes" id="UP000683000">
    <property type="component" value="Unassembled WGS sequence"/>
</dbReference>
<reference evidence="14" key="1">
    <citation type="submission" date="2021-03" db="EMBL/GenBank/DDBJ databases">
        <title>Evolutionary innovations through gain and loss of genes in the ectomycorrhizal Boletales.</title>
        <authorList>
            <person name="Wu G."/>
            <person name="Miyauchi S."/>
            <person name="Morin E."/>
            <person name="Yang Z.-L."/>
            <person name="Xu J."/>
            <person name="Martin F.M."/>
        </authorList>
    </citation>
    <scope>NUCLEOTIDE SEQUENCE</scope>
    <source>
        <strain evidence="14">BR01</strain>
    </source>
</reference>
<evidence type="ECO:0000256" key="10">
    <source>
        <dbReference type="ARBA" id="ARBA00024479"/>
    </source>
</evidence>
<evidence type="ECO:0000256" key="4">
    <source>
        <dbReference type="ARBA" id="ARBA00018070"/>
    </source>
</evidence>
<feature type="region of interest" description="Disordered" evidence="13">
    <location>
        <begin position="322"/>
        <end position="342"/>
    </location>
</feature>
<gene>
    <name evidence="14" type="ORF">JVT61DRAFT_2325</name>
</gene>
<evidence type="ECO:0000256" key="9">
    <source>
        <dbReference type="ARBA" id="ARBA00023136"/>
    </source>
</evidence>
<dbReference type="InterPro" id="IPR026849">
    <property type="entry name" value="ATG2"/>
</dbReference>
<keyword evidence="6" id="KW-0256">Endoplasmic reticulum</keyword>
<comment type="similarity">
    <text evidence="3">Belongs to the ATG2 family.</text>
</comment>
<evidence type="ECO:0000256" key="8">
    <source>
        <dbReference type="ARBA" id="ARBA00023055"/>
    </source>
</evidence>
<evidence type="ECO:0000313" key="14">
    <source>
        <dbReference type="EMBL" id="KAG6376342.1"/>
    </source>
</evidence>
<dbReference type="OrthoDB" id="18982at2759"/>
<dbReference type="EMBL" id="JAGFBS010000012">
    <property type="protein sequence ID" value="KAG6376342.1"/>
    <property type="molecule type" value="Genomic_DNA"/>
</dbReference>
<dbReference type="GO" id="GO:0034045">
    <property type="term" value="C:phagophore assembly site membrane"/>
    <property type="evidence" value="ECO:0007669"/>
    <property type="project" value="UniProtKB-SubCell"/>
</dbReference>
<keyword evidence="8" id="KW-0445">Lipid transport</keyword>
<dbReference type="GO" id="GO:0061709">
    <property type="term" value="P:reticulophagy"/>
    <property type="evidence" value="ECO:0007669"/>
    <property type="project" value="TreeGrafter"/>
</dbReference>
<dbReference type="GO" id="GO:0006869">
    <property type="term" value="P:lipid transport"/>
    <property type="evidence" value="ECO:0007669"/>
    <property type="project" value="UniProtKB-KW"/>
</dbReference>
<comment type="catalytic activity">
    <reaction evidence="10">
        <text>a 1,2-diacyl-sn-glycero-3-phospho-L-serine(in) = a 1,2-diacyl-sn-glycero-3-phospho-L-serine(out)</text>
        <dbReference type="Rhea" id="RHEA:38663"/>
        <dbReference type="ChEBI" id="CHEBI:57262"/>
    </reaction>
</comment>
<dbReference type="GO" id="GO:0005789">
    <property type="term" value="C:endoplasmic reticulum membrane"/>
    <property type="evidence" value="ECO:0007669"/>
    <property type="project" value="UniProtKB-SubCell"/>
</dbReference>
<keyword evidence="15" id="KW-1185">Reference proteome</keyword>
<dbReference type="PANTHER" id="PTHR13190:SF1">
    <property type="entry name" value="AUTOPHAGY-RELATED 2, ISOFORM A"/>
    <property type="match status" value="1"/>
</dbReference>
<evidence type="ECO:0000256" key="1">
    <source>
        <dbReference type="ARBA" id="ARBA00004406"/>
    </source>
</evidence>
<dbReference type="Pfam" id="PF13329">
    <property type="entry name" value="ATG2_CAD"/>
    <property type="match status" value="2"/>
</dbReference>
<comment type="caution">
    <text evidence="14">The sequence shown here is derived from an EMBL/GenBank/DDBJ whole genome shotgun (WGS) entry which is preliminary data.</text>
</comment>
<keyword evidence="7" id="KW-0072">Autophagy</keyword>
<evidence type="ECO:0000256" key="2">
    <source>
        <dbReference type="ARBA" id="ARBA00004623"/>
    </source>
</evidence>
<dbReference type="GO" id="GO:0034727">
    <property type="term" value="P:piecemeal microautophagy of the nucleus"/>
    <property type="evidence" value="ECO:0007669"/>
    <property type="project" value="TreeGrafter"/>
</dbReference>
<evidence type="ECO:0000313" key="15">
    <source>
        <dbReference type="Proteomes" id="UP000683000"/>
    </source>
</evidence>